<protein>
    <submittedName>
        <fullName evidence="2">HD domain-containing protein</fullName>
    </submittedName>
</protein>
<dbReference type="CDD" id="cd00077">
    <property type="entry name" value="HDc"/>
    <property type="match status" value="1"/>
</dbReference>
<evidence type="ECO:0000313" key="3">
    <source>
        <dbReference type="Proteomes" id="UP000677244"/>
    </source>
</evidence>
<dbReference type="SMART" id="SM00471">
    <property type="entry name" value="HDc"/>
    <property type="match status" value="1"/>
</dbReference>
<dbReference type="SUPFAM" id="SSF109604">
    <property type="entry name" value="HD-domain/PDEase-like"/>
    <property type="match status" value="1"/>
</dbReference>
<name>A0ABS3Z0G9_9BACT</name>
<dbReference type="InterPro" id="IPR006674">
    <property type="entry name" value="HD_domain"/>
</dbReference>
<proteinExistence type="predicted"/>
<organism evidence="2 3">
    <name type="scientific">Niastella soli</name>
    <dbReference type="NCBI Taxonomy" id="2821487"/>
    <lineage>
        <taxon>Bacteria</taxon>
        <taxon>Pseudomonadati</taxon>
        <taxon>Bacteroidota</taxon>
        <taxon>Chitinophagia</taxon>
        <taxon>Chitinophagales</taxon>
        <taxon>Chitinophagaceae</taxon>
        <taxon>Niastella</taxon>
    </lineage>
</organism>
<dbReference type="Proteomes" id="UP000677244">
    <property type="component" value="Unassembled WGS sequence"/>
</dbReference>
<dbReference type="Pfam" id="PF01966">
    <property type="entry name" value="HD"/>
    <property type="match status" value="1"/>
</dbReference>
<dbReference type="Gene3D" id="1.10.3210.10">
    <property type="entry name" value="Hypothetical protein af1432"/>
    <property type="match status" value="1"/>
</dbReference>
<reference evidence="2 3" key="1">
    <citation type="submission" date="2021-03" db="EMBL/GenBank/DDBJ databases">
        <title>Assistant Professor.</title>
        <authorList>
            <person name="Huq M.A."/>
        </authorList>
    </citation>
    <scope>NUCLEOTIDE SEQUENCE [LARGE SCALE GENOMIC DNA]</scope>
    <source>
        <strain evidence="2 3">MAH-29</strain>
    </source>
</reference>
<feature type="domain" description="HD/PDEase" evidence="1">
    <location>
        <begin position="26"/>
        <end position="141"/>
    </location>
</feature>
<evidence type="ECO:0000313" key="2">
    <source>
        <dbReference type="EMBL" id="MBO9202871.1"/>
    </source>
</evidence>
<sequence length="198" mass="23250">MQIAALLTDIENYVKKLFFQHQRPFLIYHNLQHTLQVVAHTKEIAEFYRYNKLDLFMILAAAWFHDTGYLLADTNMHELKSIEILVDFLSSKHVANNIIEEISKYIMATKMPVNPHSLSEKIICDADLYHLGTDEFFEINKQVKAEMEAKLDKPLENWHNSTLAFMIAHHYYTPYCQQLLSYGKQKNIQKLISQNIES</sequence>
<dbReference type="EMBL" id="JAGHKO010000005">
    <property type="protein sequence ID" value="MBO9202871.1"/>
    <property type="molecule type" value="Genomic_DNA"/>
</dbReference>
<keyword evidence="3" id="KW-1185">Reference proteome</keyword>
<dbReference type="InterPro" id="IPR003607">
    <property type="entry name" value="HD/PDEase_dom"/>
</dbReference>
<accession>A0ABS3Z0G9</accession>
<gene>
    <name evidence="2" type="ORF">J7I42_21455</name>
</gene>
<comment type="caution">
    <text evidence="2">The sequence shown here is derived from an EMBL/GenBank/DDBJ whole genome shotgun (WGS) entry which is preliminary data.</text>
</comment>
<evidence type="ECO:0000259" key="1">
    <source>
        <dbReference type="SMART" id="SM00471"/>
    </source>
</evidence>
<dbReference type="RefSeq" id="WP_209140925.1">
    <property type="nucleotide sequence ID" value="NZ_JAGHKO010000005.1"/>
</dbReference>